<feature type="domain" description="MoaF-like" evidence="2">
    <location>
        <begin position="8"/>
        <end position="100"/>
    </location>
</feature>
<gene>
    <name evidence="3" type="ORF">N825_29910</name>
</gene>
<dbReference type="STRING" id="1385369.N825_29910"/>
<dbReference type="Pfam" id="PF12680">
    <property type="entry name" value="SnoaL_2"/>
    <property type="match status" value="1"/>
</dbReference>
<dbReference type="SUPFAM" id="SSF54427">
    <property type="entry name" value="NTF2-like"/>
    <property type="match status" value="1"/>
</dbReference>
<organism evidence="3 4">
    <name type="scientific">Skermanella stibiiresistens SB22</name>
    <dbReference type="NCBI Taxonomy" id="1385369"/>
    <lineage>
        <taxon>Bacteria</taxon>
        <taxon>Pseudomonadati</taxon>
        <taxon>Pseudomonadota</taxon>
        <taxon>Alphaproteobacteria</taxon>
        <taxon>Rhodospirillales</taxon>
        <taxon>Azospirillaceae</taxon>
        <taxon>Skermanella</taxon>
    </lineage>
</organism>
<protein>
    <submittedName>
        <fullName evidence="3">Uncharacterized protein</fullName>
    </submittedName>
</protein>
<dbReference type="Gene3D" id="3.10.450.50">
    <property type="match status" value="1"/>
</dbReference>
<dbReference type="InterPro" id="IPR037401">
    <property type="entry name" value="SnoaL-like"/>
</dbReference>
<sequence>MSNDGFPVGQEMVVAYPDFTVHLTLQSTTEMAFEIREGSFAHSETVGIEVMPLGNDLFAVSWREASGATVTNVQDHDCGVIHSFITLPSGEFLRMPGPITVTRPADRASAQRPERNKALVLEAMIALFQRRDASAVERLYAADYVQHNPPIGQGRDELAAIVAGLSGDVCYEPGIVIAEGDVVAIHDRISGWSLLPQIVVDLFRVENGLLAEHWDVLQDEIKATPGGVTMFDPAEGAR</sequence>
<accession>W9GQ90</accession>
<comment type="caution">
    <text evidence="3">The sequence shown here is derived from an EMBL/GenBank/DDBJ whole genome shotgun (WGS) entry which is preliminary data.</text>
</comment>
<proteinExistence type="predicted"/>
<dbReference type="EMBL" id="AVFL01000053">
    <property type="protein sequence ID" value="EWY36075.1"/>
    <property type="molecule type" value="Genomic_DNA"/>
</dbReference>
<feature type="domain" description="SnoaL-like" evidence="1">
    <location>
        <begin position="122"/>
        <end position="213"/>
    </location>
</feature>
<dbReference type="InterPro" id="IPR032710">
    <property type="entry name" value="NTF2-like_dom_sf"/>
</dbReference>
<name>W9GQ90_9PROT</name>
<evidence type="ECO:0000313" key="4">
    <source>
        <dbReference type="Proteomes" id="UP000019486"/>
    </source>
</evidence>
<dbReference type="InterPro" id="IPR053892">
    <property type="entry name" value="MoaF-like"/>
</dbReference>
<evidence type="ECO:0000259" key="1">
    <source>
        <dbReference type="Pfam" id="PF12680"/>
    </source>
</evidence>
<keyword evidence="4" id="KW-1185">Reference proteome</keyword>
<dbReference type="Gene3D" id="2.40.128.20">
    <property type="match status" value="1"/>
</dbReference>
<reference evidence="3 4" key="1">
    <citation type="submission" date="2013-08" db="EMBL/GenBank/DDBJ databases">
        <title>The genome sequence of Skermanella stibiiresistens.</title>
        <authorList>
            <person name="Zhu W."/>
            <person name="Wang G."/>
        </authorList>
    </citation>
    <scope>NUCLEOTIDE SEQUENCE [LARGE SCALE GENOMIC DNA]</scope>
    <source>
        <strain evidence="3 4">SB22</strain>
    </source>
</reference>
<dbReference type="RefSeq" id="WP_198039038.1">
    <property type="nucleotide sequence ID" value="NZ_AVFL01000053.1"/>
</dbReference>
<dbReference type="Pfam" id="PF22036">
    <property type="entry name" value="MoaF_like"/>
    <property type="match status" value="1"/>
</dbReference>
<evidence type="ECO:0000259" key="2">
    <source>
        <dbReference type="Pfam" id="PF22036"/>
    </source>
</evidence>
<dbReference type="Proteomes" id="UP000019486">
    <property type="component" value="Unassembled WGS sequence"/>
</dbReference>
<evidence type="ECO:0000313" key="3">
    <source>
        <dbReference type="EMBL" id="EWY36075.1"/>
    </source>
</evidence>
<dbReference type="AlphaFoldDB" id="W9GQ90"/>
<dbReference type="InterPro" id="IPR012674">
    <property type="entry name" value="Calycin"/>
</dbReference>